<evidence type="ECO:0000313" key="2">
    <source>
        <dbReference type="EMBL" id="CAD7642418.1"/>
    </source>
</evidence>
<organism evidence="2">
    <name type="scientific">Medioppia subpectinata</name>
    <dbReference type="NCBI Taxonomy" id="1979941"/>
    <lineage>
        <taxon>Eukaryota</taxon>
        <taxon>Metazoa</taxon>
        <taxon>Ecdysozoa</taxon>
        <taxon>Arthropoda</taxon>
        <taxon>Chelicerata</taxon>
        <taxon>Arachnida</taxon>
        <taxon>Acari</taxon>
        <taxon>Acariformes</taxon>
        <taxon>Sarcoptiformes</taxon>
        <taxon>Oribatida</taxon>
        <taxon>Brachypylina</taxon>
        <taxon>Oppioidea</taxon>
        <taxon>Oppiidae</taxon>
        <taxon>Medioppia</taxon>
    </lineage>
</organism>
<evidence type="ECO:0000313" key="3">
    <source>
        <dbReference type="Proteomes" id="UP000759131"/>
    </source>
</evidence>
<proteinExistence type="predicted"/>
<protein>
    <submittedName>
        <fullName evidence="2">Uncharacterized protein</fullName>
    </submittedName>
</protein>
<feature type="compositionally biased region" description="Polar residues" evidence="1">
    <location>
        <begin position="225"/>
        <end position="241"/>
    </location>
</feature>
<accession>A0A7R9QE20</accession>
<name>A0A7R9QE20_9ACAR</name>
<feature type="compositionally biased region" description="Low complexity" evidence="1">
    <location>
        <begin position="156"/>
        <end position="171"/>
    </location>
</feature>
<dbReference type="EMBL" id="CAJPIZ010027153">
    <property type="protein sequence ID" value="CAG2119188.1"/>
    <property type="molecule type" value="Genomic_DNA"/>
</dbReference>
<gene>
    <name evidence="2" type="ORF">OSB1V03_LOCUS19137</name>
</gene>
<feature type="compositionally biased region" description="Polar residues" evidence="1">
    <location>
        <begin position="172"/>
        <end position="187"/>
    </location>
</feature>
<dbReference type="AlphaFoldDB" id="A0A7R9QE20"/>
<dbReference type="OrthoDB" id="295029at2759"/>
<feature type="compositionally biased region" description="Low complexity" evidence="1">
    <location>
        <begin position="189"/>
        <end position="209"/>
    </location>
</feature>
<reference evidence="2" key="1">
    <citation type="submission" date="2020-11" db="EMBL/GenBank/DDBJ databases">
        <authorList>
            <person name="Tran Van P."/>
        </authorList>
    </citation>
    <scope>NUCLEOTIDE SEQUENCE</scope>
</reference>
<dbReference type="Proteomes" id="UP000759131">
    <property type="component" value="Unassembled WGS sequence"/>
</dbReference>
<evidence type="ECO:0000256" key="1">
    <source>
        <dbReference type="SAM" id="MobiDB-lite"/>
    </source>
</evidence>
<sequence>MPNSVAMDEESLRQQESTLQQAFIEYQMQQMTRNLCTQIAFAANEFTEVNESIPSQIDSLSRINFNFENQLQQKDNSLEFEKLCTERAKTTWSSHNSGPMAPIPMETSNPWENLNATKMETNTTTSSAISPIEPDSWADFSSFPTIDFSASAMNRSVSNSVTTPPTSLSSSEAQIPTTDFPESTTSDEALLASQVGSSSSADSAGAVNSLEESHFAKNSSDDQENVVTSSTSDSIPNGPNS</sequence>
<keyword evidence="3" id="KW-1185">Reference proteome</keyword>
<dbReference type="EMBL" id="OC881728">
    <property type="protein sequence ID" value="CAD7642418.1"/>
    <property type="molecule type" value="Genomic_DNA"/>
</dbReference>
<feature type="region of interest" description="Disordered" evidence="1">
    <location>
        <begin position="156"/>
        <end position="241"/>
    </location>
</feature>